<protein>
    <submittedName>
        <fullName evidence="1">Uncharacterized protein</fullName>
    </submittedName>
</protein>
<proteinExistence type="predicted"/>
<reference evidence="1 2" key="1">
    <citation type="submission" date="2024-02" db="EMBL/GenBank/DDBJ databases">
        <title>Chromosome-scale genome assembly of the rough periwinkle Littorina saxatilis.</title>
        <authorList>
            <person name="De Jode A."/>
            <person name="Faria R."/>
            <person name="Formenti G."/>
            <person name="Sims Y."/>
            <person name="Smith T.P."/>
            <person name="Tracey A."/>
            <person name="Wood J.M.D."/>
            <person name="Zagrodzka Z.B."/>
            <person name="Johannesson K."/>
            <person name="Butlin R.K."/>
            <person name="Leder E.H."/>
        </authorList>
    </citation>
    <scope>NUCLEOTIDE SEQUENCE [LARGE SCALE GENOMIC DNA]</scope>
    <source>
        <strain evidence="1">Snail1</strain>
        <tissue evidence="1">Muscle</tissue>
    </source>
</reference>
<evidence type="ECO:0000313" key="2">
    <source>
        <dbReference type="Proteomes" id="UP001374579"/>
    </source>
</evidence>
<accession>A0AAN9G3C8</accession>
<organism evidence="1 2">
    <name type="scientific">Littorina saxatilis</name>
    <dbReference type="NCBI Taxonomy" id="31220"/>
    <lineage>
        <taxon>Eukaryota</taxon>
        <taxon>Metazoa</taxon>
        <taxon>Spiralia</taxon>
        <taxon>Lophotrochozoa</taxon>
        <taxon>Mollusca</taxon>
        <taxon>Gastropoda</taxon>
        <taxon>Caenogastropoda</taxon>
        <taxon>Littorinimorpha</taxon>
        <taxon>Littorinoidea</taxon>
        <taxon>Littorinidae</taxon>
        <taxon>Littorina</taxon>
    </lineage>
</organism>
<dbReference type="AlphaFoldDB" id="A0AAN9G3C8"/>
<comment type="caution">
    <text evidence="1">The sequence shown here is derived from an EMBL/GenBank/DDBJ whole genome shotgun (WGS) entry which is preliminary data.</text>
</comment>
<gene>
    <name evidence="1" type="ORF">V1264_008218</name>
</gene>
<keyword evidence="2" id="KW-1185">Reference proteome</keyword>
<dbReference type="EMBL" id="JBAMIC010000021">
    <property type="protein sequence ID" value="KAK7092480.1"/>
    <property type="molecule type" value="Genomic_DNA"/>
</dbReference>
<name>A0AAN9G3C8_9CAEN</name>
<evidence type="ECO:0000313" key="1">
    <source>
        <dbReference type="EMBL" id="KAK7092480.1"/>
    </source>
</evidence>
<sequence>MAVLSLCRPGSVIADVDVDVPSKSAQISASFLAVALVNITGQSTTLAGQTGTVGITVDGMEILFNTTYCDVFSRYVTCEENQVCKVENGRPQCRQEEDASSSGSGQAACWDSPVNSHCLHLCCNLLPT</sequence>
<dbReference type="Proteomes" id="UP001374579">
    <property type="component" value="Unassembled WGS sequence"/>
</dbReference>